<sequence length="297" mass="34193">MAGALLLLMRVGYSIPATRPMRVSRSITFSQLIYDVHRMITVDPFHFRIKLSMKYSYNTMASYIEEHVHITDDDSLQYMLDLSTLGCLYLYVDDDMAHGDDPHSYPSSRRASEQWLLRTKQGRLHIMVTDMDHCIVRKQHGACMGVNTTRLDDVISGDWDHYITSVTEEDVVWGSNVATESVFQRYHGENTMYATNVQEPDDLLGDSARNVTSSEHSIERSVGEEDVDEMRTATLNEPTRSHLPYDPVMREIPQFLNTVFKEQVPDSYGLPPVDEKASIILKDRKFFQKLFSKPRKN</sequence>
<organism evidence="1 2">
    <name type="scientific">Dorcoceras hygrometricum</name>
    <dbReference type="NCBI Taxonomy" id="472368"/>
    <lineage>
        <taxon>Eukaryota</taxon>
        <taxon>Viridiplantae</taxon>
        <taxon>Streptophyta</taxon>
        <taxon>Embryophyta</taxon>
        <taxon>Tracheophyta</taxon>
        <taxon>Spermatophyta</taxon>
        <taxon>Magnoliopsida</taxon>
        <taxon>eudicotyledons</taxon>
        <taxon>Gunneridae</taxon>
        <taxon>Pentapetalae</taxon>
        <taxon>asterids</taxon>
        <taxon>lamiids</taxon>
        <taxon>Lamiales</taxon>
        <taxon>Gesneriaceae</taxon>
        <taxon>Didymocarpoideae</taxon>
        <taxon>Trichosporeae</taxon>
        <taxon>Loxocarpinae</taxon>
        <taxon>Dorcoceras</taxon>
    </lineage>
</organism>
<dbReference type="Proteomes" id="UP000250235">
    <property type="component" value="Unassembled WGS sequence"/>
</dbReference>
<protein>
    <submittedName>
        <fullName evidence="1">Uncharacterized protein</fullName>
    </submittedName>
</protein>
<name>A0A2Z7A3Y0_9LAMI</name>
<evidence type="ECO:0000313" key="2">
    <source>
        <dbReference type="Proteomes" id="UP000250235"/>
    </source>
</evidence>
<dbReference type="AlphaFoldDB" id="A0A2Z7A3Y0"/>
<accession>A0A2Z7A3Y0</accession>
<reference evidence="1 2" key="1">
    <citation type="journal article" date="2015" name="Proc. Natl. Acad. Sci. U.S.A.">
        <title>The resurrection genome of Boea hygrometrica: A blueprint for survival of dehydration.</title>
        <authorList>
            <person name="Xiao L."/>
            <person name="Yang G."/>
            <person name="Zhang L."/>
            <person name="Yang X."/>
            <person name="Zhao S."/>
            <person name="Ji Z."/>
            <person name="Zhou Q."/>
            <person name="Hu M."/>
            <person name="Wang Y."/>
            <person name="Chen M."/>
            <person name="Xu Y."/>
            <person name="Jin H."/>
            <person name="Xiao X."/>
            <person name="Hu G."/>
            <person name="Bao F."/>
            <person name="Hu Y."/>
            <person name="Wan P."/>
            <person name="Li L."/>
            <person name="Deng X."/>
            <person name="Kuang T."/>
            <person name="Xiang C."/>
            <person name="Zhu J.K."/>
            <person name="Oliver M.J."/>
            <person name="He Y."/>
        </authorList>
    </citation>
    <scope>NUCLEOTIDE SEQUENCE [LARGE SCALE GENOMIC DNA]</scope>
    <source>
        <strain evidence="2">cv. XS01</strain>
    </source>
</reference>
<keyword evidence="2" id="KW-1185">Reference proteome</keyword>
<dbReference type="EMBL" id="KV019621">
    <property type="protein sequence ID" value="KZV15783.1"/>
    <property type="molecule type" value="Genomic_DNA"/>
</dbReference>
<evidence type="ECO:0000313" key="1">
    <source>
        <dbReference type="EMBL" id="KZV15783.1"/>
    </source>
</evidence>
<proteinExistence type="predicted"/>
<gene>
    <name evidence="1" type="ORF">F511_01999</name>
</gene>